<dbReference type="STRING" id="219572.A7J50_1313"/>
<proteinExistence type="predicted"/>
<protein>
    <submittedName>
        <fullName evidence="1">Uncharacterized protein</fullName>
    </submittedName>
</protein>
<gene>
    <name evidence="1" type="ORF">A7J50_1313</name>
</gene>
<name>A0A172YXF4_9PSED</name>
<dbReference type="Proteomes" id="UP000077829">
    <property type="component" value="Chromosome"/>
</dbReference>
<reference evidence="1 2" key="1">
    <citation type="submission" date="2016-05" db="EMBL/GenBank/DDBJ databases">
        <title>Complete genome sequence of Pseudomonas antarctica PAMC 27494.</title>
        <authorList>
            <person name="Lee J."/>
        </authorList>
    </citation>
    <scope>NUCLEOTIDE SEQUENCE [LARGE SCALE GENOMIC DNA]</scope>
    <source>
        <strain evidence="1 2">PAMC 27494</strain>
    </source>
</reference>
<accession>A0A172YXF4</accession>
<sequence>MPELTYEQKLVDYATAPKATAGIISQIENGNFVNHWCGKLRGKFVQIGPTWKASTKLQATESARQFRAQCLAEAKAKGLLPS</sequence>
<dbReference type="AlphaFoldDB" id="A0A172YXF4"/>
<dbReference type="EMBL" id="CP015600">
    <property type="protein sequence ID" value="ANF84748.1"/>
    <property type="molecule type" value="Genomic_DNA"/>
</dbReference>
<dbReference type="KEGG" id="panr:A7J50_1313"/>
<organism evidence="1 2">
    <name type="scientific">Pseudomonas antarctica</name>
    <dbReference type="NCBI Taxonomy" id="219572"/>
    <lineage>
        <taxon>Bacteria</taxon>
        <taxon>Pseudomonadati</taxon>
        <taxon>Pseudomonadota</taxon>
        <taxon>Gammaproteobacteria</taxon>
        <taxon>Pseudomonadales</taxon>
        <taxon>Pseudomonadaceae</taxon>
        <taxon>Pseudomonas</taxon>
    </lineage>
</organism>
<evidence type="ECO:0000313" key="1">
    <source>
        <dbReference type="EMBL" id="ANF84748.1"/>
    </source>
</evidence>
<dbReference type="RefSeq" id="WP_064451067.1">
    <property type="nucleotide sequence ID" value="NZ_CP015600.1"/>
</dbReference>
<evidence type="ECO:0000313" key="2">
    <source>
        <dbReference type="Proteomes" id="UP000077829"/>
    </source>
</evidence>
<dbReference type="PATRIC" id="fig|219572.3.peg.1337"/>